<evidence type="ECO:0000313" key="4">
    <source>
        <dbReference type="Proteomes" id="UP000475385"/>
    </source>
</evidence>
<organism evidence="3 4">
    <name type="scientific">Falsiroseomonas algicola</name>
    <dbReference type="NCBI Taxonomy" id="2716930"/>
    <lineage>
        <taxon>Bacteria</taxon>
        <taxon>Pseudomonadati</taxon>
        <taxon>Pseudomonadota</taxon>
        <taxon>Alphaproteobacteria</taxon>
        <taxon>Acetobacterales</taxon>
        <taxon>Roseomonadaceae</taxon>
        <taxon>Falsiroseomonas</taxon>
    </lineage>
</organism>
<evidence type="ECO:0000259" key="2">
    <source>
        <dbReference type="Pfam" id="PF13193"/>
    </source>
</evidence>
<dbReference type="Pfam" id="PF00501">
    <property type="entry name" value="AMP-binding"/>
    <property type="match status" value="1"/>
</dbReference>
<evidence type="ECO:0000313" key="3">
    <source>
        <dbReference type="EMBL" id="NGM23688.1"/>
    </source>
</evidence>
<protein>
    <submittedName>
        <fullName evidence="3">Long-chain fatty acid--CoA ligase</fullName>
    </submittedName>
</protein>
<dbReference type="PROSITE" id="PS00455">
    <property type="entry name" value="AMP_BINDING"/>
    <property type="match status" value="1"/>
</dbReference>
<dbReference type="InterPro" id="IPR020845">
    <property type="entry name" value="AMP-binding_CS"/>
</dbReference>
<feature type="domain" description="AMP-dependent synthetase/ligase" evidence="1">
    <location>
        <begin position="9"/>
        <end position="353"/>
    </location>
</feature>
<feature type="domain" description="AMP-binding enzyme C-terminal" evidence="2">
    <location>
        <begin position="404"/>
        <end position="479"/>
    </location>
</feature>
<dbReference type="Pfam" id="PF13193">
    <property type="entry name" value="AMP-binding_C"/>
    <property type="match status" value="1"/>
</dbReference>
<dbReference type="Gene3D" id="3.40.50.12780">
    <property type="entry name" value="N-terminal domain of ligase-like"/>
    <property type="match status" value="1"/>
</dbReference>
<dbReference type="RefSeq" id="WP_164697598.1">
    <property type="nucleotide sequence ID" value="NZ_JAAIKB010000017.1"/>
</dbReference>
<dbReference type="Proteomes" id="UP000475385">
    <property type="component" value="Unassembled WGS sequence"/>
</dbReference>
<evidence type="ECO:0000259" key="1">
    <source>
        <dbReference type="Pfam" id="PF00501"/>
    </source>
</evidence>
<dbReference type="PANTHER" id="PTHR43767:SF12">
    <property type="entry name" value="AMP-DEPENDENT SYNTHETASE AND LIGASE"/>
    <property type="match status" value="1"/>
</dbReference>
<dbReference type="EMBL" id="JAAIKB010000017">
    <property type="protein sequence ID" value="NGM23688.1"/>
    <property type="molecule type" value="Genomic_DNA"/>
</dbReference>
<keyword evidence="3" id="KW-0436">Ligase</keyword>
<dbReference type="InterPro" id="IPR042099">
    <property type="entry name" value="ANL_N_sf"/>
</dbReference>
<reference evidence="3 4" key="1">
    <citation type="submission" date="2020-02" db="EMBL/GenBank/DDBJ databases">
        <authorList>
            <person name="Kim H.M."/>
            <person name="Jeon C.O."/>
        </authorList>
    </citation>
    <scope>NUCLEOTIDE SEQUENCE [LARGE SCALE GENOMIC DNA]</scope>
    <source>
        <strain evidence="3 4">PeD5</strain>
    </source>
</reference>
<dbReference type="InterPro" id="IPR000873">
    <property type="entry name" value="AMP-dep_synth/lig_dom"/>
</dbReference>
<dbReference type="GO" id="GO:0016877">
    <property type="term" value="F:ligase activity, forming carbon-sulfur bonds"/>
    <property type="evidence" value="ECO:0007669"/>
    <property type="project" value="UniProtKB-ARBA"/>
</dbReference>
<dbReference type="InterPro" id="IPR045851">
    <property type="entry name" value="AMP-bd_C_sf"/>
</dbReference>
<dbReference type="PANTHER" id="PTHR43767">
    <property type="entry name" value="LONG-CHAIN-FATTY-ACID--COA LIGASE"/>
    <property type="match status" value="1"/>
</dbReference>
<keyword evidence="4" id="KW-1185">Reference proteome</keyword>
<accession>A0A6M1LT59</accession>
<proteinExistence type="predicted"/>
<dbReference type="SUPFAM" id="SSF56801">
    <property type="entry name" value="Acetyl-CoA synthetase-like"/>
    <property type="match status" value="1"/>
</dbReference>
<comment type="caution">
    <text evidence="3">The sequence shown here is derived from an EMBL/GenBank/DDBJ whole genome shotgun (WGS) entry which is preliminary data.</text>
</comment>
<dbReference type="Gene3D" id="3.30.300.30">
    <property type="match status" value="1"/>
</dbReference>
<reference evidence="3 4" key="2">
    <citation type="submission" date="2020-03" db="EMBL/GenBank/DDBJ databases">
        <title>Roseomonas stagni sp. nov., isolated from pond water in Japan.</title>
        <authorList>
            <person name="Furuhata K."/>
            <person name="Miyamoto H."/>
            <person name="Goto K."/>
        </authorList>
    </citation>
    <scope>NUCLEOTIDE SEQUENCE [LARGE SCALE GENOMIC DNA]</scope>
    <source>
        <strain evidence="3 4">PeD5</strain>
    </source>
</reference>
<dbReference type="InterPro" id="IPR050237">
    <property type="entry name" value="ATP-dep_AMP-bd_enzyme"/>
</dbReference>
<gene>
    <name evidence="3" type="ORF">G3576_26985</name>
</gene>
<name>A0A6M1LT59_9PROT</name>
<dbReference type="AlphaFoldDB" id="A0A6M1LT59"/>
<dbReference type="InterPro" id="IPR025110">
    <property type="entry name" value="AMP-bd_C"/>
</dbReference>
<sequence>MMNIADALAHHATARPDQPALIAGDRAVLYRDLDALVRRWAAHLTALGLRQGEVLGIALRDSMEHVLALWGAARMGAVALPLDWRWTAGEQQAVALRFRAKLVLVEPEAPALEGLRCVTMDAGFTESVAATPADLAFPSGRDCGAMPLLMSLSSGTTGRPKGPVVTHEQFLRRFWTHWIDLGLNSREVYVSATPLYFGGGRTFTMSLMFSGGTAVLFPPPYKPHELAAEIAKRQATSAFLVPTLLRRLLDLSAEEAAPLRRMRLLLSSGAPLHPWERKAIRDRLCAGFHEYYASTEGGGISLLRPEDIEAHEASVGRAVFGVEIAVFDDAMNRLPAGEVGRIGYRGPGVATGFFEDPEADAEVFHQGWFLPGDLASVDSSGYVTLKGRKKDMIIRGGVNIYPPEIESVLLSDPRIAEAAVVGFPSDAMGEEVAAFVVPRPGETPSAESLEALCRARLAPYKVPKRMELIADLPRNSSGKTVKAELAKRLI</sequence>